<evidence type="ECO:0000313" key="13">
    <source>
        <dbReference type="Proteomes" id="UP000192333"/>
    </source>
</evidence>
<keyword evidence="5 11" id="KW-0028">Amino-acid biosynthesis</keyword>
<evidence type="ECO:0000256" key="11">
    <source>
        <dbReference type="RuleBase" id="RU003657"/>
    </source>
</evidence>
<dbReference type="Proteomes" id="UP000192333">
    <property type="component" value="Chromosome I"/>
</dbReference>
<organism evidence="12 13">
    <name type="scientific">Aquiflexum balticum DSM 16537</name>
    <dbReference type="NCBI Taxonomy" id="758820"/>
    <lineage>
        <taxon>Bacteria</taxon>
        <taxon>Pseudomonadati</taxon>
        <taxon>Bacteroidota</taxon>
        <taxon>Cytophagia</taxon>
        <taxon>Cytophagales</taxon>
        <taxon>Cyclobacteriaceae</taxon>
        <taxon>Aquiflexum</taxon>
    </lineage>
</organism>
<evidence type="ECO:0000256" key="4">
    <source>
        <dbReference type="ARBA" id="ARBA00012809"/>
    </source>
</evidence>
<dbReference type="EMBL" id="LT838813">
    <property type="protein sequence ID" value="SMD44068.1"/>
    <property type="molecule type" value="Genomic_DNA"/>
</dbReference>
<dbReference type="SUPFAM" id="SSF51366">
    <property type="entry name" value="Ribulose-phoshate binding barrel"/>
    <property type="match status" value="1"/>
</dbReference>
<dbReference type="RefSeq" id="WP_084120901.1">
    <property type="nucleotide sequence ID" value="NZ_LT838813.1"/>
</dbReference>
<gene>
    <name evidence="12" type="ORF">SAMN00777080_2683</name>
</gene>
<dbReference type="GO" id="GO:0000107">
    <property type="term" value="F:imidazoleglycerol-phosphate synthase activity"/>
    <property type="evidence" value="ECO:0007669"/>
    <property type="project" value="InterPro"/>
</dbReference>
<dbReference type="UniPathway" id="UPA00031">
    <property type="reaction ID" value="UER00010"/>
</dbReference>
<keyword evidence="6 11" id="KW-0368">Histidine biosynthesis</keyword>
<evidence type="ECO:0000256" key="3">
    <source>
        <dbReference type="ARBA" id="ARBA00011152"/>
    </source>
</evidence>
<accession>A0A1W2H616</accession>
<evidence type="ECO:0000256" key="2">
    <source>
        <dbReference type="ARBA" id="ARBA00009667"/>
    </source>
</evidence>
<dbReference type="OrthoDB" id="9781903at2"/>
<evidence type="ECO:0000256" key="9">
    <source>
        <dbReference type="ARBA" id="ARBA00030264"/>
    </source>
</evidence>
<dbReference type="CDD" id="cd04731">
    <property type="entry name" value="HisF"/>
    <property type="match status" value="1"/>
</dbReference>
<evidence type="ECO:0000256" key="10">
    <source>
        <dbReference type="ARBA" id="ARBA00047838"/>
    </source>
</evidence>
<dbReference type="Pfam" id="PF00977">
    <property type="entry name" value="His_biosynth"/>
    <property type="match status" value="1"/>
</dbReference>
<reference evidence="13" key="1">
    <citation type="submission" date="2017-04" db="EMBL/GenBank/DDBJ databases">
        <authorList>
            <person name="Varghese N."/>
            <person name="Submissions S."/>
        </authorList>
    </citation>
    <scope>NUCLEOTIDE SEQUENCE [LARGE SCALE GENOMIC DNA]</scope>
    <source>
        <strain evidence="13">DSM 16537</strain>
    </source>
</reference>
<dbReference type="PANTHER" id="PTHR21235">
    <property type="entry name" value="IMIDAZOLE GLYCEROL PHOSPHATE SYNTHASE SUBUNIT HISF/H IGP SYNTHASE SUBUNIT HISF/H"/>
    <property type="match status" value="1"/>
</dbReference>
<dbReference type="InterPro" id="IPR011060">
    <property type="entry name" value="RibuloseP-bd_barrel"/>
</dbReference>
<keyword evidence="13" id="KW-1185">Reference proteome</keyword>
<evidence type="ECO:0000256" key="1">
    <source>
        <dbReference type="ARBA" id="ARBA00005091"/>
    </source>
</evidence>
<evidence type="ECO:0000313" key="12">
    <source>
        <dbReference type="EMBL" id="SMD44068.1"/>
    </source>
</evidence>
<dbReference type="PANTHER" id="PTHR21235:SF2">
    <property type="entry name" value="IMIDAZOLE GLYCEROL PHOSPHATE SYNTHASE HISHF"/>
    <property type="match status" value="1"/>
</dbReference>
<dbReference type="InterPro" id="IPR050064">
    <property type="entry name" value="IGPS_HisA/HisF"/>
</dbReference>
<dbReference type="EC" id="4.3.2.10" evidence="4"/>
<comment type="catalytic activity">
    <reaction evidence="10">
        <text>5-[(5-phospho-1-deoxy-D-ribulos-1-ylimino)methylamino]-1-(5-phospho-beta-D-ribosyl)imidazole-4-carboxamide + L-glutamine = D-erythro-1-(imidazol-4-yl)glycerol 3-phosphate + 5-amino-1-(5-phospho-beta-D-ribosyl)imidazole-4-carboxamide + L-glutamate + H(+)</text>
        <dbReference type="Rhea" id="RHEA:24793"/>
        <dbReference type="ChEBI" id="CHEBI:15378"/>
        <dbReference type="ChEBI" id="CHEBI:29985"/>
        <dbReference type="ChEBI" id="CHEBI:58278"/>
        <dbReference type="ChEBI" id="CHEBI:58359"/>
        <dbReference type="ChEBI" id="CHEBI:58475"/>
        <dbReference type="ChEBI" id="CHEBI:58525"/>
        <dbReference type="EC" id="4.3.2.10"/>
    </reaction>
</comment>
<comment type="similarity">
    <text evidence="2 11">Belongs to the HisA/HisF family.</text>
</comment>
<dbReference type="STRING" id="758820.SAMN00777080_2683"/>
<comment type="function">
    <text evidence="8">IGPS catalyzes the conversion of PRFAR and glutamine to IGP, AICAR and glutamate. The HisF subunit catalyzes the cyclization activity that produces IGP and AICAR from PRFAR using the ammonia provided by the HisH subunit.</text>
</comment>
<dbReference type="InterPro" id="IPR004651">
    <property type="entry name" value="HisF"/>
</dbReference>
<proteinExistence type="inferred from homology"/>
<dbReference type="Gene3D" id="3.20.20.70">
    <property type="entry name" value="Aldolase class I"/>
    <property type="match status" value="1"/>
</dbReference>
<evidence type="ECO:0000256" key="5">
    <source>
        <dbReference type="ARBA" id="ARBA00022605"/>
    </source>
</evidence>
<evidence type="ECO:0000256" key="8">
    <source>
        <dbReference type="ARBA" id="ARBA00025475"/>
    </source>
</evidence>
<protein>
    <recommendedName>
        <fullName evidence="4">imidazole glycerol-phosphate synthase</fullName>
        <ecNumber evidence="4">4.3.2.10</ecNumber>
    </recommendedName>
    <alternativeName>
        <fullName evidence="9">IGP synthase cyclase subunit</fullName>
    </alternativeName>
</protein>
<comment type="pathway">
    <text evidence="1">Amino-acid biosynthesis; L-histidine biosynthesis; L-histidine from 5-phospho-alpha-D-ribose 1-diphosphate: step 5/9.</text>
</comment>
<dbReference type="GO" id="GO:0000105">
    <property type="term" value="P:L-histidine biosynthetic process"/>
    <property type="evidence" value="ECO:0007669"/>
    <property type="project" value="UniProtKB-UniPathway"/>
</dbReference>
<comment type="subunit">
    <text evidence="3">Heterodimer of HisH and HisF.</text>
</comment>
<evidence type="ECO:0000256" key="7">
    <source>
        <dbReference type="ARBA" id="ARBA00023239"/>
    </source>
</evidence>
<sequence>MFRPRVIPVLLFKGLGLFKTKKFKNPNYLGDPINTVKLFNDLQADELMILDISASNENRTISLDFVKEIGDEAFMPFSVGGGIKNVKEAVKLIQSGSEKVIISEAFVKNPALIGQISKELGSQSVTVCLDVKKTFFMRYEVRYRNGRIKGKKTLLEYVKLAEDYGAGEIMINCIDKDGTMTGYDFEIIKEINKSVNIPSIICGGAGNIMDLKLAYIHGAQAIAAGSMFVYHGPRKAVLINYPSREELFKLFAE</sequence>
<dbReference type="AlphaFoldDB" id="A0A1W2H616"/>
<dbReference type="GO" id="GO:0016829">
    <property type="term" value="F:lyase activity"/>
    <property type="evidence" value="ECO:0007669"/>
    <property type="project" value="UniProtKB-KW"/>
</dbReference>
<evidence type="ECO:0000256" key="6">
    <source>
        <dbReference type="ARBA" id="ARBA00023102"/>
    </source>
</evidence>
<name>A0A1W2H616_9BACT</name>
<dbReference type="InterPro" id="IPR013785">
    <property type="entry name" value="Aldolase_TIM"/>
</dbReference>
<keyword evidence="7" id="KW-0456">Lyase</keyword>
<dbReference type="InterPro" id="IPR006062">
    <property type="entry name" value="His_biosynth"/>
</dbReference>
<dbReference type="NCBIfam" id="NF038364">
    <property type="entry name" value="AglZ_HisF2_fam"/>
    <property type="match status" value="1"/>
</dbReference>